<name>A0ABQ3YG84_9ACTN</name>
<evidence type="ECO:0000313" key="3">
    <source>
        <dbReference type="Proteomes" id="UP000609879"/>
    </source>
</evidence>
<keyword evidence="3" id="KW-1185">Reference proteome</keyword>
<evidence type="ECO:0000313" key="2">
    <source>
        <dbReference type="EMBL" id="GID79002.1"/>
    </source>
</evidence>
<dbReference type="Pfam" id="PF20058">
    <property type="entry name" value="DUF6457"/>
    <property type="match status" value="1"/>
</dbReference>
<evidence type="ECO:0000259" key="1">
    <source>
        <dbReference type="Pfam" id="PF20058"/>
    </source>
</evidence>
<comment type="caution">
    <text evidence="2">The sequence shown here is derived from an EMBL/GenBank/DDBJ whole genome shotgun (WGS) entry which is preliminary data.</text>
</comment>
<feature type="domain" description="DUF6457" evidence="1">
    <location>
        <begin position="2"/>
        <end position="77"/>
    </location>
</feature>
<sequence length="86" mass="8753">MSDLDAWIKAVGAELGIDPADVPTGAVLSLAKDVAHNVVRPGAPVSAFIIGLAVGRGADPSDVVERVKRLALTWPGEHGENEGAAS</sequence>
<gene>
    <name evidence="2" type="ORF">Ade02nite_76430</name>
</gene>
<organism evidence="2 3">
    <name type="scientific">Paractinoplanes deccanensis</name>
    <dbReference type="NCBI Taxonomy" id="113561"/>
    <lineage>
        <taxon>Bacteria</taxon>
        <taxon>Bacillati</taxon>
        <taxon>Actinomycetota</taxon>
        <taxon>Actinomycetes</taxon>
        <taxon>Micromonosporales</taxon>
        <taxon>Micromonosporaceae</taxon>
        <taxon>Paractinoplanes</taxon>
    </lineage>
</organism>
<protein>
    <recommendedName>
        <fullName evidence="1">DUF6457 domain-containing protein</fullName>
    </recommendedName>
</protein>
<dbReference type="RefSeq" id="WP_203774595.1">
    <property type="nucleotide sequence ID" value="NZ_BAAABO010000003.1"/>
</dbReference>
<reference evidence="2 3" key="1">
    <citation type="submission" date="2021-01" db="EMBL/GenBank/DDBJ databases">
        <title>Whole genome shotgun sequence of Actinoplanes deccanensis NBRC 13994.</title>
        <authorList>
            <person name="Komaki H."/>
            <person name="Tamura T."/>
        </authorList>
    </citation>
    <scope>NUCLEOTIDE SEQUENCE [LARGE SCALE GENOMIC DNA]</scope>
    <source>
        <strain evidence="2 3">NBRC 13994</strain>
    </source>
</reference>
<dbReference type="Proteomes" id="UP000609879">
    <property type="component" value="Unassembled WGS sequence"/>
</dbReference>
<dbReference type="InterPro" id="IPR045598">
    <property type="entry name" value="DUF6457"/>
</dbReference>
<proteinExistence type="predicted"/>
<accession>A0ABQ3YG84</accession>
<dbReference type="EMBL" id="BOMI01000156">
    <property type="protein sequence ID" value="GID79002.1"/>
    <property type="molecule type" value="Genomic_DNA"/>
</dbReference>